<proteinExistence type="predicted"/>
<dbReference type="AlphaFoldDB" id="A0ABC9YUA6"/>
<comment type="caution">
    <text evidence="2">The sequence shown here is derived from an EMBL/GenBank/DDBJ whole genome shotgun (WGS) entry which is preliminary data.</text>
</comment>
<reference evidence="3" key="1">
    <citation type="submission" date="2015-07" db="EMBL/GenBank/DDBJ databases">
        <title>Nocardia seriolae U-1 whole genome shotgun sequence.</title>
        <authorList>
            <person name="Imajoh M."/>
            <person name="Fukumoto Y."/>
            <person name="Sukeda M."/>
            <person name="Yamane J."/>
            <person name="Yamasaki K."/>
            <person name="Shimizu M."/>
            <person name="Ohnishi K."/>
            <person name="Oshima S."/>
        </authorList>
    </citation>
    <scope>NUCLEOTIDE SEQUENCE [LARGE SCALE GENOMIC DNA]</scope>
    <source>
        <strain evidence="3">U-1</strain>
    </source>
</reference>
<evidence type="ECO:0000256" key="1">
    <source>
        <dbReference type="SAM" id="SignalP"/>
    </source>
</evidence>
<reference evidence="2 3" key="2">
    <citation type="journal article" date="2016" name="Genome Announc.">
        <title>Draft Genome Sequence of Erythromycin- and Oxytetracycline-Sensitive Nocardia seriolae Strain U-1 (NBRC 110359).</title>
        <authorList>
            <person name="Imajoh M."/>
            <person name="Sukeda M."/>
            <person name="Shimizu M."/>
            <person name="Yamane J."/>
            <person name="Ohnishi K."/>
            <person name="Oshima S."/>
        </authorList>
    </citation>
    <scope>NUCLEOTIDE SEQUENCE [LARGE SCALE GENOMIC DNA]</scope>
    <source>
        <strain evidence="2 3">U-1</strain>
    </source>
</reference>
<dbReference type="RefSeq" id="WP_052486660.1">
    <property type="nucleotide sequence ID" value="NZ_AP028459.1"/>
</dbReference>
<protein>
    <submittedName>
        <fullName evidence="2">Uncharacterized protein</fullName>
    </submittedName>
</protein>
<organism evidence="2 3">
    <name type="scientific">Nocardia seriolae</name>
    <dbReference type="NCBI Taxonomy" id="37332"/>
    <lineage>
        <taxon>Bacteria</taxon>
        <taxon>Bacillati</taxon>
        <taxon>Actinomycetota</taxon>
        <taxon>Actinomycetes</taxon>
        <taxon>Mycobacteriales</taxon>
        <taxon>Nocardiaceae</taxon>
        <taxon>Nocardia</taxon>
    </lineage>
</organism>
<dbReference type="EMBL" id="BBYQ01000045">
    <property type="protein sequence ID" value="GAP28891.1"/>
    <property type="molecule type" value="Genomic_DNA"/>
</dbReference>
<keyword evidence="1" id="KW-0732">Signal</keyword>
<evidence type="ECO:0000313" key="3">
    <source>
        <dbReference type="Proteomes" id="UP000037179"/>
    </source>
</evidence>
<keyword evidence="3" id="KW-1185">Reference proteome</keyword>
<gene>
    <name evidence="2" type="ORF">NSK11_contig00045-0027</name>
</gene>
<feature type="chain" id="PRO_5044875465" evidence="1">
    <location>
        <begin position="43"/>
        <end position="277"/>
    </location>
</feature>
<name>A0ABC9YUA6_9NOCA</name>
<feature type="signal peptide" evidence="1">
    <location>
        <begin position="1"/>
        <end position="42"/>
    </location>
</feature>
<accession>A0ABC9YUA6</accession>
<dbReference type="Proteomes" id="UP000037179">
    <property type="component" value="Unassembled WGS sequence"/>
</dbReference>
<evidence type="ECO:0000313" key="2">
    <source>
        <dbReference type="EMBL" id="GAP28891.1"/>
    </source>
</evidence>
<sequence>MGRKLAADAQTATTQTVRMVTAQGVRTAAALAALAATALATAACARHTTAAPMAGNLGPPETAPVTTTPAAPVSTLPPCGDIASAATPPDCYLQSRDPAGLTFEVRHSGSGEQTSVSITVLDPTGAPVQAIAERAVGAAEPRLRDLDDDGRDELIIPIMLASANTRYIVYRATGDAVHLQRAGELAGIGLDTSAAGYTVVTARESDELWKIEFWTFDADRLQPLVTAQVQFLDDGTGHIGGSQCTVTDSGGLSRTGLNLDQATAQFCAEPTVLRVRR</sequence>